<protein>
    <submittedName>
        <fullName evidence="1">Uncharacterized protein</fullName>
    </submittedName>
</protein>
<evidence type="ECO:0000313" key="2">
    <source>
        <dbReference type="Proteomes" id="UP000031643"/>
    </source>
</evidence>
<sequence>MFEIIVMVCLAATGEQCKEYKFTEPQFEDAVSCIRESHATAYEWQGDNPKFTVIGTRCAKDAKVPEVPQS</sequence>
<dbReference type="AlphaFoldDB" id="A0A0A8K0X9"/>
<dbReference type="HOGENOM" id="CLU_187790_0_0_5"/>
<organism evidence="1 2">
    <name type="scientific">Methyloceanibacter caenitepidi</name>
    <dbReference type="NCBI Taxonomy" id="1384459"/>
    <lineage>
        <taxon>Bacteria</taxon>
        <taxon>Pseudomonadati</taxon>
        <taxon>Pseudomonadota</taxon>
        <taxon>Alphaproteobacteria</taxon>
        <taxon>Hyphomicrobiales</taxon>
        <taxon>Hyphomicrobiaceae</taxon>
        <taxon>Methyloceanibacter</taxon>
    </lineage>
</organism>
<name>A0A0A8K0X9_9HYPH</name>
<dbReference type="KEGG" id="mcg:GL4_0699"/>
<proteinExistence type="predicted"/>
<dbReference type="OrthoDB" id="7363897at2"/>
<keyword evidence="2" id="KW-1185">Reference proteome</keyword>
<dbReference type="Proteomes" id="UP000031643">
    <property type="component" value="Chromosome"/>
</dbReference>
<gene>
    <name evidence="1" type="ORF">GL4_0699</name>
</gene>
<dbReference type="RefSeq" id="WP_045364559.1">
    <property type="nucleotide sequence ID" value="NZ_AP014648.1"/>
</dbReference>
<evidence type="ECO:0000313" key="1">
    <source>
        <dbReference type="EMBL" id="BAQ16162.1"/>
    </source>
</evidence>
<accession>A0A0A8K0X9</accession>
<dbReference type="EMBL" id="AP014648">
    <property type="protein sequence ID" value="BAQ16162.1"/>
    <property type="molecule type" value="Genomic_DNA"/>
</dbReference>
<dbReference type="STRING" id="1384459.GL4_0699"/>
<reference evidence="1 2" key="1">
    <citation type="submission" date="2014-09" db="EMBL/GenBank/DDBJ databases">
        <title>Genome sequencing of Methyloceanibacter caenitepidi Gela4.</title>
        <authorList>
            <person name="Takeuchi M."/>
            <person name="Susumu S."/>
            <person name="Kamagata Y."/>
            <person name="Oshima K."/>
            <person name="Hattori M."/>
            <person name="Iwasaki W."/>
        </authorList>
    </citation>
    <scope>NUCLEOTIDE SEQUENCE [LARGE SCALE GENOMIC DNA]</scope>
    <source>
        <strain evidence="1 2">Gela4</strain>
    </source>
</reference>